<protein>
    <submittedName>
        <fullName evidence="1">Uncharacterized protein</fullName>
    </submittedName>
</protein>
<keyword evidence="2" id="KW-1185">Reference proteome</keyword>
<dbReference type="KEGG" id="rjg:CCGE525_34585"/>
<geneLocation type="plasmid" evidence="2">
    <name>prccge525b</name>
</geneLocation>
<dbReference type="AlphaFoldDB" id="A0A387G7V8"/>
<sequence length="69" mass="7361">MTAVAAAAYSPFSSNDLLDDVRPATSIWPETYTMPTLAANDGAPMLPVAVAKSHNRVELWQAAIAVRFA</sequence>
<evidence type="ECO:0000313" key="1">
    <source>
        <dbReference type="EMBL" id="AYG63961.1"/>
    </source>
</evidence>
<name>A0A387G7V8_9HYPH</name>
<gene>
    <name evidence="1" type="ORF">CCGE525_34585</name>
</gene>
<dbReference type="Proteomes" id="UP000282195">
    <property type="component" value="Plasmid pRCCGE525b"/>
</dbReference>
<keyword evidence="1" id="KW-0614">Plasmid</keyword>
<dbReference type="EMBL" id="CP032696">
    <property type="protein sequence ID" value="AYG63961.1"/>
    <property type="molecule type" value="Genomic_DNA"/>
</dbReference>
<reference evidence="1 2" key="1">
    <citation type="submission" date="2018-10" db="EMBL/GenBank/DDBJ databases">
        <title>Rhizobium etli, R. leguminosarum and a new Rhizobium genospecies from Phaseolus dumosus.</title>
        <authorList>
            <person name="Ramirez-Puebla S.T."/>
            <person name="Rogel-Hernandez M.A."/>
            <person name="Guerrero G."/>
            <person name="Ormeno-Orrillo E."/>
            <person name="Martinez-Romero J.C."/>
            <person name="Negrete-Yankelevich S."/>
            <person name="Martinez-Romero E."/>
        </authorList>
    </citation>
    <scope>NUCLEOTIDE SEQUENCE [LARGE SCALE GENOMIC DNA]</scope>
    <source>
        <strain evidence="1 2">CCGE525</strain>
        <plasmid evidence="2">prccge525b</plasmid>
    </source>
</reference>
<accession>A0A387G7V8</accession>
<organism evidence="1 2">
    <name type="scientific">Rhizobium jaguaris</name>
    <dbReference type="NCBI Taxonomy" id="1312183"/>
    <lineage>
        <taxon>Bacteria</taxon>
        <taxon>Pseudomonadati</taxon>
        <taxon>Pseudomonadota</taxon>
        <taxon>Alphaproteobacteria</taxon>
        <taxon>Hyphomicrobiales</taxon>
        <taxon>Rhizobiaceae</taxon>
        <taxon>Rhizobium/Agrobacterium group</taxon>
        <taxon>Rhizobium</taxon>
    </lineage>
</organism>
<proteinExistence type="predicted"/>
<dbReference type="RefSeq" id="WP_120708858.1">
    <property type="nucleotide sequence ID" value="NZ_CP032696.1"/>
</dbReference>
<evidence type="ECO:0000313" key="2">
    <source>
        <dbReference type="Proteomes" id="UP000282195"/>
    </source>
</evidence>